<dbReference type="Proteomes" id="UP001597283">
    <property type="component" value="Unassembled WGS sequence"/>
</dbReference>
<sequence>MRTLGTVLLGILYWVLAIPAIAVLTAMGDCNADGCGQTYGLVPLAALAVGIGGFVLLLIFRREARY</sequence>
<keyword evidence="3" id="KW-1185">Reference proteome</keyword>
<keyword evidence="1" id="KW-0812">Transmembrane</keyword>
<reference evidence="3" key="1">
    <citation type="journal article" date="2019" name="Int. J. Syst. Evol. Microbiol.">
        <title>The Global Catalogue of Microorganisms (GCM) 10K type strain sequencing project: providing services to taxonomists for standard genome sequencing and annotation.</title>
        <authorList>
            <consortium name="The Broad Institute Genomics Platform"/>
            <consortium name="The Broad Institute Genome Sequencing Center for Infectious Disease"/>
            <person name="Wu L."/>
            <person name="Ma J."/>
        </authorList>
    </citation>
    <scope>NUCLEOTIDE SEQUENCE [LARGE SCALE GENOMIC DNA]</scope>
    <source>
        <strain evidence="3">Q85</strain>
    </source>
</reference>
<evidence type="ECO:0000313" key="3">
    <source>
        <dbReference type="Proteomes" id="UP001597283"/>
    </source>
</evidence>
<comment type="caution">
    <text evidence="2">The sequence shown here is derived from an EMBL/GenBank/DDBJ whole genome shotgun (WGS) entry which is preliminary data.</text>
</comment>
<feature type="transmembrane region" description="Helical" evidence="1">
    <location>
        <begin position="39"/>
        <end position="60"/>
    </location>
</feature>
<protein>
    <submittedName>
        <fullName evidence="2">Uncharacterized protein</fullName>
    </submittedName>
</protein>
<evidence type="ECO:0000256" key="1">
    <source>
        <dbReference type="SAM" id="Phobius"/>
    </source>
</evidence>
<gene>
    <name evidence="2" type="ORF">ACFSC3_02120</name>
</gene>
<keyword evidence="1" id="KW-0472">Membrane</keyword>
<feature type="transmembrane region" description="Helical" evidence="1">
    <location>
        <begin position="7"/>
        <end position="27"/>
    </location>
</feature>
<dbReference type="RefSeq" id="WP_380938257.1">
    <property type="nucleotide sequence ID" value="NZ_JBHUFC010000001.1"/>
</dbReference>
<evidence type="ECO:0000313" key="2">
    <source>
        <dbReference type="EMBL" id="MFD1786359.1"/>
    </source>
</evidence>
<name>A0ABW4N9S8_9SPHN</name>
<keyword evidence="1" id="KW-1133">Transmembrane helix</keyword>
<accession>A0ABW4N9S8</accession>
<organism evidence="2 3">
    <name type="scientific">Sphingomonas floccifaciens</name>
    <dbReference type="NCBI Taxonomy" id="1844115"/>
    <lineage>
        <taxon>Bacteria</taxon>
        <taxon>Pseudomonadati</taxon>
        <taxon>Pseudomonadota</taxon>
        <taxon>Alphaproteobacteria</taxon>
        <taxon>Sphingomonadales</taxon>
        <taxon>Sphingomonadaceae</taxon>
        <taxon>Sphingomonas</taxon>
    </lineage>
</organism>
<dbReference type="EMBL" id="JBHUFC010000001">
    <property type="protein sequence ID" value="MFD1786359.1"/>
    <property type="molecule type" value="Genomic_DNA"/>
</dbReference>
<proteinExistence type="predicted"/>